<sequence>MNEKVLPSNGPEIGAQRERLTGPGGPGASSSTSSAPGRHTPSPFWLDRLLEAGLVLSMALYYCAGNTHLGSGPFFHLPPLSTLPFLLIFMILCWYRPAIAVALLPLSLPFYLLQKTVVSHYSFSAAEISLWSCVAVVLIQALVRRQRWPYWLSWSELRARLGPLLWPILLFLGASAFSVVIAYSRTVALRAFREEVLDPLVYLLLALACLRTRQDLVRLLLALFATGFLIALLGIGQYFDMLAHGASLSDLPRINTVYGSANSVGLLFDYTLPLGLALILMPRMANGGFLASWRCRLLALALCLPLIFVLYLTRSGGAWAACVGAVIFLIACAIADRQLLLICGLGLVLLIGLGLLCFHSNISSYLLERHANAQGIGTLTKRIYLWESALHMIKDSPIVGYGLDNWLCHYSLNNVCHTTNLYHYWITTDPQTHRPTGLRSEPDLSHPHNIFLQIWVSIGIVGLLAFLAVLILFFWLLFRILAHLYRQAEADPWLVWGTLSIGGAMVAALIQGMVDSSVLEQDLAFCFWILILALLLIRVLAKTPWRSQSASVRVM</sequence>
<organism evidence="8 9">
    <name type="scientific">Thermogemmatispora tikiterensis</name>
    <dbReference type="NCBI Taxonomy" id="1825093"/>
    <lineage>
        <taxon>Bacteria</taxon>
        <taxon>Bacillati</taxon>
        <taxon>Chloroflexota</taxon>
        <taxon>Ktedonobacteria</taxon>
        <taxon>Thermogemmatisporales</taxon>
        <taxon>Thermogemmatisporaceae</taxon>
        <taxon>Thermogemmatispora</taxon>
    </lineage>
</organism>
<dbReference type="PANTHER" id="PTHR37422">
    <property type="entry name" value="TEICHURONIC ACID BIOSYNTHESIS PROTEIN TUAE"/>
    <property type="match status" value="1"/>
</dbReference>
<dbReference type="InterPro" id="IPR051533">
    <property type="entry name" value="WaaL-like"/>
</dbReference>
<feature type="transmembrane region" description="Helical" evidence="6">
    <location>
        <begin position="493"/>
        <end position="510"/>
    </location>
</feature>
<protein>
    <recommendedName>
        <fullName evidence="7">O-antigen ligase-related domain-containing protein</fullName>
    </recommendedName>
</protein>
<keyword evidence="2 6" id="KW-0812">Transmembrane</keyword>
<keyword evidence="9" id="KW-1185">Reference proteome</keyword>
<evidence type="ECO:0000256" key="3">
    <source>
        <dbReference type="ARBA" id="ARBA00022989"/>
    </source>
</evidence>
<feature type="transmembrane region" description="Helical" evidence="6">
    <location>
        <begin position="522"/>
        <end position="541"/>
    </location>
</feature>
<evidence type="ECO:0000313" key="9">
    <source>
        <dbReference type="Proteomes" id="UP000248706"/>
    </source>
</evidence>
<feature type="domain" description="O-antigen ligase-related" evidence="7">
    <location>
        <begin position="302"/>
        <end position="467"/>
    </location>
</feature>
<dbReference type="OrthoDB" id="141191at2"/>
<comment type="subcellular location">
    <subcellularLocation>
        <location evidence="1">Membrane</location>
        <topology evidence="1">Multi-pass membrane protein</topology>
    </subcellularLocation>
</comment>
<reference evidence="8 9" key="1">
    <citation type="submission" date="2016-08" db="EMBL/GenBank/DDBJ databases">
        <title>Analysis of Carbohydrate Active Enzymes in Thermogemmatispora T81 Reveals Carbohydrate Degradation Ability.</title>
        <authorList>
            <person name="Tomazini A."/>
            <person name="Lal S."/>
            <person name="Stott M."/>
            <person name="Henrissat B."/>
            <person name="Polikarpov I."/>
            <person name="Sparling R."/>
            <person name="Levin D.B."/>
        </authorList>
    </citation>
    <scope>NUCLEOTIDE SEQUENCE [LARGE SCALE GENOMIC DNA]</scope>
    <source>
        <strain evidence="8 9">T81</strain>
    </source>
</reference>
<feature type="transmembrane region" description="Helical" evidence="6">
    <location>
        <begin position="85"/>
        <end position="108"/>
    </location>
</feature>
<feature type="transmembrane region" description="Helical" evidence="6">
    <location>
        <begin position="45"/>
        <end position="64"/>
    </location>
</feature>
<proteinExistence type="predicted"/>
<evidence type="ECO:0000256" key="1">
    <source>
        <dbReference type="ARBA" id="ARBA00004141"/>
    </source>
</evidence>
<evidence type="ECO:0000259" key="7">
    <source>
        <dbReference type="Pfam" id="PF04932"/>
    </source>
</evidence>
<feature type="transmembrane region" description="Helical" evidence="6">
    <location>
        <begin position="120"/>
        <end position="143"/>
    </location>
</feature>
<dbReference type="RefSeq" id="WP_112433209.1">
    <property type="nucleotide sequence ID" value="NZ_MCIF01000002.1"/>
</dbReference>
<dbReference type="InterPro" id="IPR007016">
    <property type="entry name" value="O-antigen_ligase-rel_domated"/>
</dbReference>
<dbReference type="Proteomes" id="UP000248706">
    <property type="component" value="Unassembled WGS sequence"/>
</dbReference>
<feature type="transmembrane region" description="Helical" evidence="6">
    <location>
        <begin position="259"/>
        <end position="281"/>
    </location>
</feature>
<evidence type="ECO:0000313" key="8">
    <source>
        <dbReference type="EMBL" id="RAQ98168.1"/>
    </source>
</evidence>
<keyword evidence="3 6" id="KW-1133">Transmembrane helix</keyword>
<feature type="compositionally biased region" description="Low complexity" evidence="5">
    <location>
        <begin position="28"/>
        <end position="37"/>
    </location>
</feature>
<keyword evidence="4 6" id="KW-0472">Membrane</keyword>
<evidence type="ECO:0000256" key="2">
    <source>
        <dbReference type="ARBA" id="ARBA00022692"/>
    </source>
</evidence>
<feature type="region of interest" description="Disordered" evidence="5">
    <location>
        <begin position="1"/>
        <end position="39"/>
    </location>
</feature>
<dbReference type="AlphaFoldDB" id="A0A328VJU0"/>
<feature type="transmembrane region" description="Helical" evidence="6">
    <location>
        <begin position="340"/>
        <end position="362"/>
    </location>
</feature>
<gene>
    <name evidence="8" type="ORF">A4R35_21685</name>
</gene>
<comment type="caution">
    <text evidence="8">The sequence shown here is derived from an EMBL/GenBank/DDBJ whole genome shotgun (WGS) entry which is preliminary data.</text>
</comment>
<dbReference type="GO" id="GO:0016020">
    <property type="term" value="C:membrane"/>
    <property type="evidence" value="ECO:0007669"/>
    <property type="project" value="UniProtKB-SubCell"/>
</dbReference>
<dbReference type="PANTHER" id="PTHR37422:SF13">
    <property type="entry name" value="LIPOPOLYSACCHARIDE BIOSYNTHESIS PROTEIN PA4999-RELATED"/>
    <property type="match status" value="1"/>
</dbReference>
<evidence type="ECO:0000256" key="5">
    <source>
        <dbReference type="SAM" id="MobiDB-lite"/>
    </source>
</evidence>
<evidence type="ECO:0000256" key="6">
    <source>
        <dbReference type="SAM" id="Phobius"/>
    </source>
</evidence>
<feature type="transmembrane region" description="Helical" evidence="6">
    <location>
        <begin position="318"/>
        <end position="335"/>
    </location>
</feature>
<accession>A0A328VJU0</accession>
<feature type="transmembrane region" description="Helical" evidence="6">
    <location>
        <begin position="454"/>
        <end position="481"/>
    </location>
</feature>
<dbReference type="EMBL" id="MCIF01000002">
    <property type="protein sequence ID" value="RAQ98168.1"/>
    <property type="molecule type" value="Genomic_DNA"/>
</dbReference>
<name>A0A328VJU0_9CHLR</name>
<evidence type="ECO:0000256" key="4">
    <source>
        <dbReference type="ARBA" id="ARBA00023136"/>
    </source>
</evidence>
<feature type="transmembrane region" description="Helical" evidence="6">
    <location>
        <begin position="293"/>
        <end position="312"/>
    </location>
</feature>
<feature type="transmembrane region" description="Helical" evidence="6">
    <location>
        <begin position="164"/>
        <end position="184"/>
    </location>
</feature>
<feature type="transmembrane region" description="Helical" evidence="6">
    <location>
        <begin position="219"/>
        <end position="239"/>
    </location>
</feature>
<dbReference type="Pfam" id="PF04932">
    <property type="entry name" value="Wzy_C"/>
    <property type="match status" value="1"/>
</dbReference>